<evidence type="ECO:0000256" key="1">
    <source>
        <dbReference type="SAM" id="MobiDB-lite"/>
    </source>
</evidence>
<organism evidence="2 3">
    <name type="scientific">Rhododendron griersonianum</name>
    <dbReference type="NCBI Taxonomy" id="479676"/>
    <lineage>
        <taxon>Eukaryota</taxon>
        <taxon>Viridiplantae</taxon>
        <taxon>Streptophyta</taxon>
        <taxon>Embryophyta</taxon>
        <taxon>Tracheophyta</taxon>
        <taxon>Spermatophyta</taxon>
        <taxon>Magnoliopsida</taxon>
        <taxon>eudicotyledons</taxon>
        <taxon>Gunneridae</taxon>
        <taxon>Pentapetalae</taxon>
        <taxon>asterids</taxon>
        <taxon>Ericales</taxon>
        <taxon>Ericaceae</taxon>
        <taxon>Ericoideae</taxon>
        <taxon>Rhodoreae</taxon>
        <taxon>Rhododendron</taxon>
    </lineage>
</organism>
<keyword evidence="3" id="KW-1185">Reference proteome</keyword>
<feature type="compositionally biased region" description="Basic and acidic residues" evidence="1">
    <location>
        <begin position="105"/>
        <end position="131"/>
    </location>
</feature>
<feature type="compositionally biased region" description="Basic and acidic residues" evidence="1">
    <location>
        <begin position="41"/>
        <end position="65"/>
    </location>
</feature>
<evidence type="ECO:0000313" key="2">
    <source>
        <dbReference type="EMBL" id="KAG5544346.1"/>
    </source>
</evidence>
<feature type="compositionally biased region" description="Acidic residues" evidence="1">
    <location>
        <begin position="29"/>
        <end position="40"/>
    </location>
</feature>
<feature type="region of interest" description="Disordered" evidence="1">
    <location>
        <begin position="83"/>
        <end position="148"/>
    </location>
</feature>
<protein>
    <submittedName>
        <fullName evidence="2">Uncharacterized protein</fullName>
    </submittedName>
</protein>
<dbReference type="EMBL" id="JACTNZ010000006">
    <property type="protein sequence ID" value="KAG5544346.1"/>
    <property type="molecule type" value="Genomic_DNA"/>
</dbReference>
<feature type="region of interest" description="Disordered" evidence="1">
    <location>
        <begin position="1"/>
        <end position="69"/>
    </location>
</feature>
<proteinExistence type="predicted"/>
<accession>A0AAV6JW09</accession>
<dbReference type="Proteomes" id="UP000823749">
    <property type="component" value="Chromosome 6"/>
</dbReference>
<name>A0AAV6JW09_9ERIC</name>
<evidence type="ECO:0000313" key="3">
    <source>
        <dbReference type="Proteomes" id="UP000823749"/>
    </source>
</evidence>
<gene>
    <name evidence="2" type="ORF">RHGRI_016932</name>
</gene>
<sequence length="148" mass="16672">MSNPNILDPNDESWLEMPLNIPPLQAIDPDAEIVDIEDDSPDKASRPQRESEEDKPAQQEEKVEEVFEDSFGEVPDILLPSIQRPLRGKLRVARAETTDEEGDKEVEMAPRDILADLEQRKKKRKEEEKAKAAAKSRPSTGDPVTKTS</sequence>
<dbReference type="AlphaFoldDB" id="A0AAV6JW09"/>
<reference evidence="2 3" key="1">
    <citation type="submission" date="2020-08" db="EMBL/GenBank/DDBJ databases">
        <title>Plant Genome Project.</title>
        <authorList>
            <person name="Zhang R.-G."/>
        </authorList>
    </citation>
    <scope>NUCLEOTIDE SEQUENCE [LARGE SCALE GENOMIC DNA]</scope>
    <source>
        <strain evidence="2">WSP0</strain>
        <tissue evidence="2">Leaf</tissue>
    </source>
</reference>
<comment type="caution">
    <text evidence="2">The sequence shown here is derived from an EMBL/GenBank/DDBJ whole genome shotgun (WGS) entry which is preliminary data.</text>
</comment>